<keyword evidence="7" id="KW-0029">Amino-acid transport</keyword>
<comment type="caution">
    <text evidence="10">The sequence shown here is derived from an EMBL/GenBank/DDBJ whole genome shotgun (WGS) entry which is preliminary data.</text>
</comment>
<dbReference type="CDD" id="cd03262">
    <property type="entry name" value="ABC_HisP_GlnQ"/>
    <property type="match status" value="1"/>
</dbReference>
<evidence type="ECO:0000259" key="9">
    <source>
        <dbReference type="PROSITE" id="PS50893"/>
    </source>
</evidence>
<keyword evidence="11" id="KW-1185">Reference proteome</keyword>
<dbReference type="InterPro" id="IPR017871">
    <property type="entry name" value="ABC_transporter-like_CS"/>
</dbReference>
<keyword evidence="5" id="KW-0547">Nucleotide-binding</keyword>
<evidence type="ECO:0000256" key="8">
    <source>
        <dbReference type="ARBA" id="ARBA00023136"/>
    </source>
</evidence>
<evidence type="ECO:0000256" key="4">
    <source>
        <dbReference type="ARBA" id="ARBA00022475"/>
    </source>
</evidence>
<dbReference type="InterPro" id="IPR027417">
    <property type="entry name" value="P-loop_NTPase"/>
</dbReference>
<comment type="subcellular location">
    <subcellularLocation>
        <location evidence="1">Cell membrane</location>
        <topology evidence="1">Peripheral membrane protein</topology>
    </subcellularLocation>
</comment>
<dbReference type="InterPro" id="IPR003439">
    <property type="entry name" value="ABC_transporter-like_ATP-bd"/>
</dbReference>
<dbReference type="InterPro" id="IPR003593">
    <property type="entry name" value="AAA+_ATPase"/>
</dbReference>
<comment type="similarity">
    <text evidence="2">Belongs to the ABC transporter superfamily.</text>
</comment>
<evidence type="ECO:0000313" key="11">
    <source>
        <dbReference type="Proteomes" id="UP000585507"/>
    </source>
</evidence>
<evidence type="ECO:0000256" key="1">
    <source>
        <dbReference type="ARBA" id="ARBA00004202"/>
    </source>
</evidence>
<dbReference type="SUPFAM" id="SSF52540">
    <property type="entry name" value="P-loop containing nucleoside triphosphate hydrolases"/>
    <property type="match status" value="1"/>
</dbReference>
<dbReference type="PANTHER" id="PTHR43166:SF9">
    <property type="entry name" value="GLUTAMATE_ASPARTATE IMPORT ATP-BINDING PROTEIN GLTL"/>
    <property type="match status" value="1"/>
</dbReference>
<keyword evidence="8" id="KW-0472">Membrane</keyword>
<dbReference type="GO" id="GO:0015424">
    <property type="term" value="F:ABC-type amino acid transporter activity"/>
    <property type="evidence" value="ECO:0007669"/>
    <property type="project" value="InterPro"/>
</dbReference>
<evidence type="ECO:0000256" key="7">
    <source>
        <dbReference type="ARBA" id="ARBA00022970"/>
    </source>
</evidence>
<reference evidence="10 11" key="1">
    <citation type="submission" date="2020-08" db="EMBL/GenBank/DDBJ databases">
        <title>Genomic Encyclopedia of Type Strains, Phase IV (KMG-V): Genome sequencing to study the core and pangenomes of soil and plant-associated prokaryotes.</title>
        <authorList>
            <person name="Whitman W."/>
        </authorList>
    </citation>
    <scope>NUCLEOTIDE SEQUENCE [LARGE SCALE GENOMIC DNA]</scope>
    <source>
        <strain evidence="10 11">SEMIA 4084</strain>
    </source>
</reference>
<keyword evidence="10" id="KW-0378">Hydrolase</keyword>
<keyword evidence="3" id="KW-0813">Transport</keyword>
<protein>
    <submittedName>
        <fullName evidence="10">Octopine/nopaline transport system ATP-binding protein</fullName>
        <ecNumber evidence="10">3.6.3.-</ecNumber>
    </submittedName>
</protein>
<dbReference type="Gene3D" id="3.40.50.300">
    <property type="entry name" value="P-loop containing nucleotide triphosphate hydrolases"/>
    <property type="match status" value="1"/>
</dbReference>
<gene>
    <name evidence="10" type="ORF">GGD55_006139</name>
</gene>
<evidence type="ECO:0000313" key="10">
    <source>
        <dbReference type="EMBL" id="MBB5539389.1"/>
    </source>
</evidence>
<dbReference type="GO" id="GO:0005886">
    <property type="term" value="C:plasma membrane"/>
    <property type="evidence" value="ECO:0007669"/>
    <property type="project" value="UniProtKB-SubCell"/>
</dbReference>
<organism evidence="10 11">
    <name type="scientific">Rhizobium giardinii</name>
    <dbReference type="NCBI Taxonomy" id="56731"/>
    <lineage>
        <taxon>Bacteria</taxon>
        <taxon>Pseudomonadati</taxon>
        <taxon>Pseudomonadota</taxon>
        <taxon>Alphaproteobacteria</taxon>
        <taxon>Hyphomicrobiales</taxon>
        <taxon>Rhizobiaceae</taxon>
        <taxon>Rhizobium/Agrobacterium group</taxon>
        <taxon>Rhizobium</taxon>
    </lineage>
</organism>
<evidence type="ECO:0000256" key="2">
    <source>
        <dbReference type="ARBA" id="ARBA00005417"/>
    </source>
</evidence>
<dbReference type="EC" id="3.6.3.-" evidence="10"/>
<dbReference type="RefSeq" id="WP_051108371.1">
    <property type="nucleotide sequence ID" value="NZ_JACHBK010000020.1"/>
</dbReference>
<accession>A0A7W8XBM3</accession>
<dbReference type="PANTHER" id="PTHR43166">
    <property type="entry name" value="AMINO ACID IMPORT ATP-BINDING PROTEIN"/>
    <property type="match status" value="1"/>
</dbReference>
<keyword evidence="6 10" id="KW-0067">ATP-binding</keyword>
<dbReference type="GO" id="GO:0005524">
    <property type="term" value="F:ATP binding"/>
    <property type="evidence" value="ECO:0007669"/>
    <property type="project" value="UniProtKB-KW"/>
</dbReference>
<dbReference type="PROSITE" id="PS50893">
    <property type="entry name" value="ABC_TRANSPORTER_2"/>
    <property type="match status" value="1"/>
</dbReference>
<name>A0A7W8XBM3_9HYPH</name>
<keyword evidence="4" id="KW-1003">Cell membrane</keyword>
<dbReference type="InterPro" id="IPR030679">
    <property type="entry name" value="ABC_ATPase_HisP-typ"/>
</dbReference>
<dbReference type="GO" id="GO:0016887">
    <property type="term" value="F:ATP hydrolysis activity"/>
    <property type="evidence" value="ECO:0007669"/>
    <property type="project" value="InterPro"/>
</dbReference>
<dbReference type="AlphaFoldDB" id="A0A7W8XBM3"/>
<feature type="domain" description="ABC transporter" evidence="9">
    <location>
        <begin position="5"/>
        <end position="250"/>
    </location>
</feature>
<dbReference type="PROSITE" id="PS00211">
    <property type="entry name" value="ABC_TRANSPORTER_1"/>
    <property type="match status" value="1"/>
</dbReference>
<proteinExistence type="inferred from homology"/>
<evidence type="ECO:0000256" key="6">
    <source>
        <dbReference type="ARBA" id="ARBA00022840"/>
    </source>
</evidence>
<dbReference type="SMART" id="SM00382">
    <property type="entry name" value="AAA"/>
    <property type="match status" value="1"/>
</dbReference>
<sequence length="270" mass="30006">MNEVLKVHELTKAFGSTNVLDGISFRMKEGEVISLIGSSGCGKSTALRCINFLETPTSGQIEFLGQEISVSCNKRGESEIVNASYIRAFRQRIGMVFQNFNLWPHRTVLGNVTVALVYALKMTRKEAEEVALSALSKVGMASFRDRYPHQLSGGQQQRVAFARVLAMRPKLMLCDEPTSALDPELVGEVLKVIRTLAEEGATILLVTHEMRFARDVSNRMIFLQEGRLEQDDTPEELLRNPATEGVKRFLSNVMPASAQRRLATTTTIKG</sequence>
<evidence type="ECO:0000256" key="3">
    <source>
        <dbReference type="ARBA" id="ARBA00022448"/>
    </source>
</evidence>
<dbReference type="Proteomes" id="UP000585507">
    <property type="component" value="Unassembled WGS sequence"/>
</dbReference>
<dbReference type="PIRSF" id="PIRSF039085">
    <property type="entry name" value="ABC_ATPase_HisP"/>
    <property type="match status" value="1"/>
</dbReference>
<dbReference type="InterPro" id="IPR050086">
    <property type="entry name" value="MetN_ABC_transporter-like"/>
</dbReference>
<dbReference type="EMBL" id="JACHBK010000020">
    <property type="protein sequence ID" value="MBB5539389.1"/>
    <property type="molecule type" value="Genomic_DNA"/>
</dbReference>
<evidence type="ECO:0000256" key="5">
    <source>
        <dbReference type="ARBA" id="ARBA00022741"/>
    </source>
</evidence>
<dbReference type="Pfam" id="PF00005">
    <property type="entry name" value="ABC_tran"/>
    <property type="match status" value="1"/>
</dbReference>